<accession>A0ABU1FIM6</accession>
<gene>
    <name evidence="2" type="ORF">RH861_03865</name>
</gene>
<dbReference type="PROSITE" id="PS50125">
    <property type="entry name" value="GUANYLATE_CYCLASE_2"/>
    <property type="match status" value="1"/>
</dbReference>
<comment type="caution">
    <text evidence="2">The sequence shown here is derived from an EMBL/GenBank/DDBJ whole genome shotgun (WGS) entry which is preliminary data.</text>
</comment>
<protein>
    <submittedName>
        <fullName evidence="2">DUF2652 domain-containing protein</fullName>
    </submittedName>
</protein>
<sequence>MDATTTRPDAPVDEVAAGERYLLIADISGFTGFMASVEEAHGVDFSGGIPTAYSLLGALLDSVATGVEPDFQLVKLEGDAVFACAPAAALDGRGDAVVERLQQMYERFRRARTNATPGPEHDCTACPNVAYLDLKVILHRGMCVRQSVGTGSDLLGPAVTVAHRLLKNAIRERVGSQPYLFVTDAAASGLGLTPGGLPHREQYPDAGEVSGTVLDLRAAGAET</sequence>
<name>A0ABU1FIM6_9MICO</name>
<feature type="domain" description="Guanylate cyclase" evidence="1">
    <location>
        <begin position="21"/>
        <end position="166"/>
    </location>
</feature>
<evidence type="ECO:0000259" key="1">
    <source>
        <dbReference type="PROSITE" id="PS50125"/>
    </source>
</evidence>
<dbReference type="InterPro" id="IPR020503">
    <property type="entry name" value="Uncharacterised_Rv2561"/>
</dbReference>
<evidence type="ECO:0000313" key="2">
    <source>
        <dbReference type="EMBL" id="MDR5691192.1"/>
    </source>
</evidence>
<dbReference type="InterPro" id="IPR001054">
    <property type="entry name" value="A/G_cyclase"/>
</dbReference>
<dbReference type="EMBL" id="JAVKGS010000001">
    <property type="protein sequence ID" value="MDR5691192.1"/>
    <property type="molecule type" value="Genomic_DNA"/>
</dbReference>
<dbReference type="Proteomes" id="UP001260072">
    <property type="component" value="Unassembled WGS sequence"/>
</dbReference>
<dbReference type="SUPFAM" id="SSF55073">
    <property type="entry name" value="Nucleotide cyclase"/>
    <property type="match status" value="1"/>
</dbReference>
<reference evidence="3" key="1">
    <citation type="submission" date="2023-07" db="EMBL/GenBank/DDBJ databases">
        <title>Description of three actinobacteria isolated from air of manufacturing shop in a pharmaceutical factory.</title>
        <authorList>
            <person name="Zhang D.-F."/>
        </authorList>
    </citation>
    <scope>NUCLEOTIDE SEQUENCE [LARGE SCALE GENOMIC DNA]</scope>
    <source>
        <strain evidence="3">CCTCC AB 2011122</strain>
    </source>
</reference>
<dbReference type="RefSeq" id="WP_310519833.1">
    <property type="nucleotide sequence ID" value="NZ_BAABBS010000004.1"/>
</dbReference>
<organism evidence="2 3">
    <name type="scientific">Agromyces indicus</name>
    <dbReference type="NCBI Taxonomy" id="758919"/>
    <lineage>
        <taxon>Bacteria</taxon>
        <taxon>Bacillati</taxon>
        <taxon>Actinomycetota</taxon>
        <taxon>Actinomycetes</taxon>
        <taxon>Micrococcales</taxon>
        <taxon>Microbacteriaceae</taxon>
        <taxon>Agromyces</taxon>
    </lineage>
</organism>
<proteinExistence type="predicted"/>
<keyword evidence="3" id="KW-1185">Reference proteome</keyword>
<dbReference type="Gene3D" id="3.30.70.1230">
    <property type="entry name" value="Nucleotide cyclase"/>
    <property type="match status" value="1"/>
</dbReference>
<dbReference type="InterPro" id="IPR029787">
    <property type="entry name" value="Nucleotide_cyclase"/>
</dbReference>
<evidence type="ECO:0000313" key="3">
    <source>
        <dbReference type="Proteomes" id="UP001260072"/>
    </source>
</evidence>
<dbReference type="Pfam" id="PF10851">
    <property type="entry name" value="DUF2652"/>
    <property type="match status" value="1"/>
</dbReference>